<accession>A0AAW5P704</accession>
<comment type="caution">
    <text evidence="1">The sequence shown here is derived from an EMBL/GenBank/DDBJ whole genome shotgun (WGS) entry which is preliminary data.</text>
</comment>
<evidence type="ECO:0000313" key="2">
    <source>
        <dbReference type="Proteomes" id="UP001155110"/>
    </source>
</evidence>
<dbReference type="AlphaFoldDB" id="A0AAW5P704"/>
<reference evidence="1" key="1">
    <citation type="submission" date="2022-08" db="EMBL/GenBank/DDBJ databases">
        <title>Genomic Encyclopedia of Type Strains, Phase V (KMG-V): Genome sequencing to study the core and pangenomes of soil and plant-associated prokaryotes.</title>
        <authorList>
            <person name="Whitman W."/>
        </authorList>
    </citation>
    <scope>NUCLEOTIDE SEQUENCE</scope>
    <source>
        <strain evidence="1">SP3002</strain>
    </source>
</reference>
<dbReference type="RefSeq" id="WP_259258177.1">
    <property type="nucleotide sequence ID" value="NZ_JANTZM010000007.1"/>
</dbReference>
<name>A0AAW5P704_9BACT</name>
<protein>
    <submittedName>
        <fullName evidence="1">Uncharacterized protein</fullName>
    </submittedName>
</protein>
<dbReference type="EMBL" id="JANTZM010000007">
    <property type="protein sequence ID" value="MCS4157668.1"/>
    <property type="molecule type" value="Genomic_DNA"/>
</dbReference>
<proteinExistence type="predicted"/>
<evidence type="ECO:0000313" key="1">
    <source>
        <dbReference type="EMBL" id="MCS4157668.1"/>
    </source>
</evidence>
<organism evidence="1 2">
    <name type="scientific">Salinibacter ruber</name>
    <dbReference type="NCBI Taxonomy" id="146919"/>
    <lineage>
        <taxon>Bacteria</taxon>
        <taxon>Pseudomonadati</taxon>
        <taxon>Rhodothermota</taxon>
        <taxon>Rhodothermia</taxon>
        <taxon>Rhodothermales</taxon>
        <taxon>Salinibacteraceae</taxon>
        <taxon>Salinibacter</taxon>
    </lineage>
</organism>
<sequence length="151" mass="16308">MNAKILLTKTPDFQTFKQDMLDAGLAKEVPANDLEGGTKIQPVGTHTLQRTVWVDSNGDPTLPERDEDGNITNDAQKASYVYVLSLLTARAVQSSDYVSFTGEGDTIDVANLKTGFTVGGSEIIWDNTQDQKAPANLTSGWAGYDIDIAQP</sequence>
<gene>
    <name evidence="1" type="ORF">GGP99_001632</name>
</gene>
<dbReference type="Proteomes" id="UP001155110">
    <property type="component" value="Unassembled WGS sequence"/>
</dbReference>